<dbReference type="Pfam" id="PF02288">
    <property type="entry name" value="Dehydratase_MU"/>
    <property type="match status" value="1"/>
</dbReference>
<evidence type="ECO:0000313" key="2">
    <source>
        <dbReference type="Proteomes" id="UP000254051"/>
    </source>
</evidence>
<protein>
    <submittedName>
        <fullName evidence="1">Dehydratase medium subunit</fullName>
    </submittedName>
</protein>
<dbReference type="Proteomes" id="UP000254051">
    <property type="component" value="Unassembled WGS sequence"/>
</dbReference>
<accession>A0A315ZXQ5</accession>
<dbReference type="EMBL" id="UHJJ01000005">
    <property type="protein sequence ID" value="SUQ14194.1"/>
    <property type="molecule type" value="Genomic_DNA"/>
</dbReference>
<dbReference type="RefSeq" id="WP_109710854.1">
    <property type="nucleotide sequence ID" value="NZ_QGDS01000005.1"/>
</dbReference>
<dbReference type="SUPFAM" id="SSF52968">
    <property type="entry name" value="B12-dependent dehydatase associated subunit"/>
    <property type="match status" value="1"/>
</dbReference>
<evidence type="ECO:0000313" key="1">
    <source>
        <dbReference type="EMBL" id="SUQ14194.1"/>
    </source>
</evidence>
<name>A0A315ZXQ5_9FIRM</name>
<dbReference type="InterPro" id="IPR003208">
    <property type="entry name" value="Dehydtase/Dehydtase_re"/>
</dbReference>
<proteinExistence type="predicted"/>
<dbReference type="AlphaFoldDB" id="A0A315ZXQ5"/>
<dbReference type="OrthoDB" id="308037at2"/>
<reference evidence="2" key="1">
    <citation type="submission" date="2017-07" db="EMBL/GenBank/DDBJ databases">
        <authorList>
            <person name="Varghese N."/>
            <person name="Submissions S."/>
        </authorList>
    </citation>
    <scope>NUCLEOTIDE SEQUENCE [LARGE SCALE GENOMIC DNA]</scope>
    <source>
        <strain evidence="2">NLAE-zl-C134</strain>
    </source>
</reference>
<dbReference type="InterPro" id="IPR010254">
    <property type="entry name" value="B12-dep_deHydtase_bsu"/>
</dbReference>
<gene>
    <name evidence="1" type="ORF">SAMN05216529_105169</name>
</gene>
<dbReference type="Gene3D" id="3.40.50.10150">
    <property type="entry name" value="B12-dependent dehydatase associated subunit"/>
    <property type="match status" value="1"/>
</dbReference>
<keyword evidence="2" id="KW-1185">Reference proteome</keyword>
<organism evidence="1 2">
    <name type="scientific">Faecalicatena contorta</name>
    <dbReference type="NCBI Taxonomy" id="39482"/>
    <lineage>
        <taxon>Bacteria</taxon>
        <taxon>Bacillati</taxon>
        <taxon>Bacillota</taxon>
        <taxon>Clostridia</taxon>
        <taxon>Lachnospirales</taxon>
        <taxon>Lachnospiraceae</taxon>
        <taxon>Faecalicatena</taxon>
    </lineage>
</organism>
<sequence>MIIKKPSIFIYANEPDAAVVKEICAGIEEEGVFFELKEMDNTNLKELAWNAANDSMLGSGIGIRGTYIALQMRGIEKNRPVESYQTPDKEQCRKLGANSARAIKKLPFK</sequence>